<keyword evidence="6" id="KW-0539">Nucleus</keyword>
<dbReference type="Pfam" id="PF12253">
    <property type="entry name" value="CAF1A_dimeriz"/>
    <property type="match status" value="1"/>
</dbReference>
<reference evidence="11 12" key="1">
    <citation type="submission" date="2016-03" db="EMBL/GenBank/DDBJ databases">
        <authorList>
            <person name="Devillers H."/>
        </authorList>
    </citation>
    <scope>NUCLEOTIDE SEQUENCE [LARGE SCALE GENOMIC DNA]</scope>
    <source>
        <strain evidence="11">CBS 10888</strain>
    </source>
</reference>
<protein>
    <submittedName>
        <fullName evidence="11">LADA_0F08834g1_1</fullName>
    </submittedName>
</protein>
<dbReference type="GO" id="GO:0033186">
    <property type="term" value="C:CAF-1 complex"/>
    <property type="evidence" value="ECO:0007669"/>
    <property type="project" value="EnsemblFungi"/>
</dbReference>
<evidence type="ECO:0000256" key="2">
    <source>
        <dbReference type="ARBA" id="ARBA00022705"/>
    </source>
</evidence>
<evidence type="ECO:0000259" key="9">
    <source>
        <dbReference type="Pfam" id="PF12253"/>
    </source>
</evidence>
<accession>A0A1G4JLG2</accession>
<dbReference type="PANTHER" id="PTHR15272:SF0">
    <property type="entry name" value="CHROMATIN ASSEMBLY FACTOR 1 SUBUNIT A"/>
    <property type="match status" value="1"/>
</dbReference>
<feature type="region of interest" description="Disordered" evidence="7">
    <location>
        <begin position="386"/>
        <end position="414"/>
    </location>
</feature>
<name>A0A1G4JLG2_9SACH</name>
<feature type="region of interest" description="Disordered" evidence="7">
    <location>
        <begin position="495"/>
        <end position="529"/>
    </location>
</feature>
<evidence type="ECO:0000256" key="7">
    <source>
        <dbReference type="SAM" id="MobiDB-lite"/>
    </source>
</evidence>
<keyword evidence="5" id="KW-0234">DNA repair</keyword>
<keyword evidence="2" id="KW-0235">DNA replication</keyword>
<feature type="compositionally biased region" description="Basic and acidic residues" evidence="7">
    <location>
        <begin position="106"/>
        <end position="216"/>
    </location>
</feature>
<dbReference type="GO" id="GO:0006335">
    <property type="term" value="P:DNA replication-dependent chromatin assembly"/>
    <property type="evidence" value="ECO:0007669"/>
    <property type="project" value="EnsemblFungi"/>
</dbReference>
<dbReference type="STRING" id="1266660.A0A1G4JLG2"/>
<keyword evidence="4" id="KW-0143">Chaperone</keyword>
<evidence type="ECO:0000256" key="6">
    <source>
        <dbReference type="ARBA" id="ARBA00023242"/>
    </source>
</evidence>
<dbReference type="Pfam" id="PF11600">
    <property type="entry name" value="CAF1A_acidic"/>
    <property type="match status" value="1"/>
</dbReference>
<dbReference type="GO" id="GO:0000775">
    <property type="term" value="C:chromosome, centromeric region"/>
    <property type="evidence" value="ECO:0007669"/>
    <property type="project" value="EnsemblFungi"/>
</dbReference>
<proteinExistence type="predicted"/>
<dbReference type="InterPro" id="IPR022043">
    <property type="entry name" value="CAF1A_DD"/>
</dbReference>
<feature type="region of interest" description="Disordered" evidence="7">
    <location>
        <begin position="64"/>
        <end position="232"/>
    </location>
</feature>
<evidence type="ECO:0000259" key="8">
    <source>
        <dbReference type="Pfam" id="PF11600"/>
    </source>
</evidence>
<dbReference type="GO" id="GO:0006334">
    <property type="term" value="P:nucleosome assembly"/>
    <property type="evidence" value="ECO:0007669"/>
    <property type="project" value="TreeGrafter"/>
</dbReference>
<gene>
    <name evidence="11" type="ORF">LADA_0F08834G</name>
</gene>
<keyword evidence="3" id="KW-0227">DNA damage</keyword>
<evidence type="ECO:0000256" key="3">
    <source>
        <dbReference type="ARBA" id="ARBA00022763"/>
    </source>
</evidence>
<dbReference type="Pfam" id="PF21796">
    <property type="entry name" value="Cac1_C"/>
    <property type="match status" value="1"/>
</dbReference>
<dbReference type="GO" id="GO:0006260">
    <property type="term" value="P:DNA replication"/>
    <property type="evidence" value="ECO:0007669"/>
    <property type="project" value="UniProtKB-KW"/>
</dbReference>
<dbReference type="GO" id="GO:0000786">
    <property type="term" value="C:nucleosome"/>
    <property type="evidence" value="ECO:0007669"/>
    <property type="project" value="EnsemblFungi"/>
</dbReference>
<feature type="domain" description="Chromatin assembly factor 1 subunit A dimerization" evidence="9">
    <location>
        <begin position="336"/>
        <end position="408"/>
    </location>
</feature>
<evidence type="ECO:0000313" key="11">
    <source>
        <dbReference type="EMBL" id="SCU91234.1"/>
    </source>
</evidence>
<dbReference type="OrthoDB" id="79480at2759"/>
<keyword evidence="12" id="KW-1185">Reference proteome</keyword>
<evidence type="ECO:0000256" key="4">
    <source>
        <dbReference type="ARBA" id="ARBA00023186"/>
    </source>
</evidence>
<dbReference type="InterPro" id="IPR021644">
    <property type="entry name" value="CAF-1_p150_acidic"/>
</dbReference>
<evidence type="ECO:0000256" key="5">
    <source>
        <dbReference type="ARBA" id="ARBA00023204"/>
    </source>
</evidence>
<feature type="domain" description="Chromatin assembly factor 1 subunit Cac1-like C-terminal" evidence="10">
    <location>
        <begin position="538"/>
        <end position="593"/>
    </location>
</feature>
<sequence>MNVIWSTQTPKVLDLEFIKMTIDHPLISDKRVCNSAKPSETAFIFNGKMEQEIVNLNLESRNSHEVIPSPQAKDSEKVEITNDERQEDQAYTASRSQKDSCQTSKLPKEEAKKSREELKQQQKIQRELKKEQEKRDREFKRELERREKEQKKLEDKKRKEDERRERELRKEEEKRAKEVKREQEKQERERRKEEDKQRKLEEKAKREEEKRQKEDPSGQNQSKIGSFFKKSNTSKSFVSTKTDFERHFLPFYVKDGTVMGKSFALSPDMLKASKSDIDAKLQTRGSQEDTVLWMSSYKQIRGYTVRKTAVELVQLMTSKDKTNQELEDRLREIPQKFIKFYENVRPPYIGTYSKDFKLPCHDPFSVQETGFDYDYDSDWDWINEEEEEGGEVDDLEDGDEEDEEEEVEDGTEGEFEGFLDHEESQDPRDGKKFLGPLIPVVRMRTNLAGLDDEDRNYFRMISVTCLLHQGPFSIDPTHMSPKAGAINKRTAAELDVKPEHPKSSSIDNLSSSAEQGSSQASPTRAKKARSIISDPDSLLKIFAEVHESTFSLGTVTEILQKQLSKHSKVAIRDTIKEYTTRPVAKAGSSRIWLVKDMEKWNGLKQNIETSKPDSKEVHH</sequence>
<evidence type="ECO:0000256" key="1">
    <source>
        <dbReference type="ARBA" id="ARBA00004123"/>
    </source>
</evidence>
<dbReference type="GO" id="GO:0042393">
    <property type="term" value="F:histone binding"/>
    <property type="evidence" value="ECO:0007669"/>
    <property type="project" value="EnsemblFungi"/>
</dbReference>
<dbReference type="GO" id="GO:0005634">
    <property type="term" value="C:nucleus"/>
    <property type="evidence" value="ECO:0007669"/>
    <property type="project" value="UniProtKB-SubCell"/>
</dbReference>
<dbReference type="PANTHER" id="PTHR15272">
    <property type="entry name" value="CHROMATIN ASSEMBLY FACTOR 1 SUBUNIT A CAF-1 SUBUNIT A"/>
    <property type="match status" value="1"/>
</dbReference>
<dbReference type="GO" id="GO:0006281">
    <property type="term" value="P:DNA repair"/>
    <property type="evidence" value="ECO:0007669"/>
    <property type="project" value="UniProtKB-KW"/>
</dbReference>
<feature type="domain" description="Chromatin assembly factor 1 p150 subunit acidic region" evidence="8">
    <location>
        <begin position="130"/>
        <end position="256"/>
    </location>
</feature>
<evidence type="ECO:0000313" key="12">
    <source>
        <dbReference type="Proteomes" id="UP000190274"/>
    </source>
</evidence>
<dbReference type="AlphaFoldDB" id="A0A1G4JLG2"/>
<dbReference type="EMBL" id="LT598458">
    <property type="protein sequence ID" value="SCU91234.1"/>
    <property type="molecule type" value="Genomic_DNA"/>
</dbReference>
<feature type="compositionally biased region" description="Low complexity" evidence="7">
    <location>
        <begin position="510"/>
        <end position="521"/>
    </location>
</feature>
<dbReference type="InterPro" id="IPR048800">
    <property type="entry name" value="Cac1-like_C"/>
</dbReference>
<dbReference type="Proteomes" id="UP000190274">
    <property type="component" value="Chromosome F"/>
</dbReference>
<feature type="compositionally biased region" description="Basic and acidic residues" evidence="7">
    <location>
        <begin position="73"/>
        <end position="88"/>
    </location>
</feature>
<organism evidence="11 12">
    <name type="scientific">Lachancea dasiensis</name>
    <dbReference type="NCBI Taxonomy" id="1072105"/>
    <lineage>
        <taxon>Eukaryota</taxon>
        <taxon>Fungi</taxon>
        <taxon>Dikarya</taxon>
        <taxon>Ascomycota</taxon>
        <taxon>Saccharomycotina</taxon>
        <taxon>Saccharomycetes</taxon>
        <taxon>Saccharomycetales</taxon>
        <taxon>Saccharomycetaceae</taxon>
        <taxon>Lachancea</taxon>
    </lineage>
</organism>
<comment type="subcellular location">
    <subcellularLocation>
        <location evidence="1">Nucleus</location>
    </subcellularLocation>
</comment>
<feature type="compositionally biased region" description="Polar residues" evidence="7">
    <location>
        <begin position="89"/>
        <end position="105"/>
    </location>
</feature>
<evidence type="ECO:0000259" key="10">
    <source>
        <dbReference type="Pfam" id="PF21796"/>
    </source>
</evidence>